<feature type="region of interest" description="Disordered" evidence="6">
    <location>
        <begin position="599"/>
        <end position="851"/>
    </location>
</feature>
<keyword evidence="2" id="KW-0808">Transferase</keyword>
<feature type="compositionally biased region" description="Acidic residues" evidence="6">
    <location>
        <begin position="715"/>
        <end position="726"/>
    </location>
</feature>
<feature type="compositionally biased region" description="Basic and acidic residues" evidence="6">
    <location>
        <begin position="473"/>
        <end position="513"/>
    </location>
</feature>
<gene>
    <name evidence="8" type="ORF">MNOR_LOCUS315</name>
</gene>
<dbReference type="Proteomes" id="UP001497623">
    <property type="component" value="Unassembled WGS sequence"/>
</dbReference>
<dbReference type="EMBL" id="CAXKWB010000064">
    <property type="protein sequence ID" value="CAL4058886.1"/>
    <property type="molecule type" value="Genomic_DNA"/>
</dbReference>
<keyword evidence="1" id="KW-0723">Serine/threonine-protein kinase</keyword>
<dbReference type="Gene3D" id="1.10.510.10">
    <property type="entry name" value="Transferase(Phosphotransferase) domain 1"/>
    <property type="match status" value="1"/>
</dbReference>
<dbReference type="Gene3D" id="3.30.200.20">
    <property type="entry name" value="Phosphorylase Kinase, domain 1"/>
    <property type="match status" value="1"/>
</dbReference>
<feature type="compositionally biased region" description="Low complexity" evidence="6">
    <location>
        <begin position="421"/>
        <end position="438"/>
    </location>
</feature>
<evidence type="ECO:0000313" key="9">
    <source>
        <dbReference type="Proteomes" id="UP001497623"/>
    </source>
</evidence>
<evidence type="ECO:0000256" key="4">
    <source>
        <dbReference type="ARBA" id="ARBA00022777"/>
    </source>
</evidence>
<evidence type="ECO:0000256" key="2">
    <source>
        <dbReference type="ARBA" id="ARBA00022679"/>
    </source>
</evidence>
<feature type="compositionally biased region" description="Gly residues" evidence="6">
    <location>
        <begin position="874"/>
        <end position="884"/>
    </location>
</feature>
<dbReference type="GO" id="GO:0005524">
    <property type="term" value="F:ATP binding"/>
    <property type="evidence" value="ECO:0007669"/>
    <property type="project" value="UniProtKB-KW"/>
</dbReference>
<proteinExistence type="predicted"/>
<keyword evidence="3" id="KW-0547">Nucleotide-binding</keyword>
<feature type="compositionally biased region" description="Pro residues" evidence="6">
    <location>
        <begin position="732"/>
        <end position="742"/>
    </location>
</feature>
<feature type="compositionally biased region" description="Low complexity" evidence="6">
    <location>
        <begin position="514"/>
        <end position="524"/>
    </location>
</feature>
<keyword evidence="4" id="KW-0418">Kinase</keyword>
<feature type="region of interest" description="Disordered" evidence="6">
    <location>
        <begin position="865"/>
        <end position="905"/>
    </location>
</feature>
<feature type="compositionally biased region" description="Polar residues" evidence="6">
    <location>
        <begin position="797"/>
        <end position="816"/>
    </location>
</feature>
<dbReference type="SUPFAM" id="SSF56112">
    <property type="entry name" value="Protein kinase-like (PK-like)"/>
    <property type="match status" value="1"/>
</dbReference>
<evidence type="ECO:0000259" key="7">
    <source>
        <dbReference type="PROSITE" id="PS50011"/>
    </source>
</evidence>
<dbReference type="SMART" id="SM00220">
    <property type="entry name" value="S_TKc"/>
    <property type="match status" value="1"/>
</dbReference>
<dbReference type="PROSITE" id="PS00108">
    <property type="entry name" value="PROTEIN_KINASE_ST"/>
    <property type="match status" value="1"/>
</dbReference>
<protein>
    <recommendedName>
        <fullName evidence="7">Protein kinase domain-containing protein</fullName>
    </recommendedName>
</protein>
<dbReference type="PROSITE" id="PS50011">
    <property type="entry name" value="PROTEIN_KINASE_DOM"/>
    <property type="match status" value="1"/>
</dbReference>
<dbReference type="InterPro" id="IPR011009">
    <property type="entry name" value="Kinase-like_dom_sf"/>
</dbReference>
<dbReference type="GO" id="GO:0004674">
    <property type="term" value="F:protein serine/threonine kinase activity"/>
    <property type="evidence" value="ECO:0007669"/>
    <property type="project" value="UniProtKB-KW"/>
</dbReference>
<feature type="compositionally biased region" description="Low complexity" evidence="6">
    <location>
        <begin position="743"/>
        <end position="759"/>
    </location>
</feature>
<feature type="compositionally biased region" description="Basic and acidic residues" evidence="6">
    <location>
        <begin position="525"/>
        <end position="538"/>
    </location>
</feature>
<dbReference type="AlphaFoldDB" id="A0AAV2PL08"/>
<comment type="caution">
    <text evidence="8">The sequence shown here is derived from an EMBL/GenBank/DDBJ whole genome shotgun (WGS) entry which is preliminary data.</text>
</comment>
<dbReference type="InterPro" id="IPR000719">
    <property type="entry name" value="Prot_kinase_dom"/>
</dbReference>
<dbReference type="InterPro" id="IPR050494">
    <property type="entry name" value="Ser_Thr_dual-spec_kinase"/>
</dbReference>
<feature type="compositionally biased region" description="Basic and acidic residues" evidence="6">
    <location>
        <begin position="604"/>
        <end position="613"/>
    </location>
</feature>
<feature type="region of interest" description="Disordered" evidence="6">
    <location>
        <begin position="410"/>
        <end position="562"/>
    </location>
</feature>
<dbReference type="PANTHER" id="PTHR24058:SF130">
    <property type="entry name" value="SERINE_THREONINE PROTEIN KINASES-RELATED"/>
    <property type="match status" value="1"/>
</dbReference>
<feature type="compositionally biased region" description="Low complexity" evidence="6">
    <location>
        <begin position="775"/>
        <end position="796"/>
    </location>
</feature>
<dbReference type="InterPro" id="IPR008271">
    <property type="entry name" value="Ser/Thr_kinase_AS"/>
</dbReference>
<dbReference type="PANTHER" id="PTHR24058">
    <property type="entry name" value="DUAL SPECIFICITY PROTEIN KINASE"/>
    <property type="match status" value="1"/>
</dbReference>
<evidence type="ECO:0000256" key="6">
    <source>
        <dbReference type="SAM" id="MobiDB-lite"/>
    </source>
</evidence>
<evidence type="ECO:0000256" key="3">
    <source>
        <dbReference type="ARBA" id="ARBA00022741"/>
    </source>
</evidence>
<keyword evidence="9" id="KW-1185">Reference proteome</keyword>
<name>A0AAV2PL08_MEGNR</name>
<accession>A0AAV2PL08</accession>
<evidence type="ECO:0000313" key="8">
    <source>
        <dbReference type="EMBL" id="CAL4058886.1"/>
    </source>
</evidence>
<feature type="compositionally biased region" description="Acidic residues" evidence="6">
    <location>
        <begin position="650"/>
        <end position="664"/>
    </location>
</feature>
<feature type="compositionally biased region" description="Low complexity" evidence="6">
    <location>
        <begin position="446"/>
        <end position="457"/>
    </location>
</feature>
<feature type="compositionally biased region" description="Basic and acidic residues" evidence="6">
    <location>
        <begin position="885"/>
        <end position="905"/>
    </location>
</feature>
<feature type="domain" description="Protein kinase" evidence="7">
    <location>
        <begin position="52"/>
        <end position="357"/>
    </location>
</feature>
<keyword evidence="5" id="KW-0067">ATP-binding</keyword>
<evidence type="ECO:0000256" key="1">
    <source>
        <dbReference type="ARBA" id="ARBA00022527"/>
    </source>
</evidence>
<evidence type="ECO:0000256" key="5">
    <source>
        <dbReference type="ARBA" id="ARBA00022840"/>
    </source>
</evidence>
<sequence length="905" mass="103073">MTEKSSRADQVRQRIVCDVQEKTNTKRHEDTNAKTYTDIVFQSIFKKDVEMIGILTKSGKRKLEFLEMLHWNQNYITILDSFNNDKEYAIKVLHRVYKPIGSQEADILLELHRADPWLHVPFARLVNQFLYGPHYCLVFEYLSPTPLYSHYEQKDIKDAAGLPYIRELTVKLLTVMGFLYKQNVIHADLKPENILLRSEDDMKSIMVVDFGNALRNTEEELSLYYSDFELQTLLYRAPEVIFGMKFSLEVDMWSLGCLLSECYLGVPLFMGKSKKEILSKITQLLGPFPKEFIEGEFSDEFSKFIGRPLSRFQRLENLRKRLNDCKDATFLMLLERLLTYIPDRRFTPFEAACHPFVACATPFLYLTPSPGYIRYPTIQLDMSTYPYCPELPDEEREDDSEVAQCRKRLIALAPKSSRRQNGSGESNAANGNKGQGNAHSSNYHVTPPTDTRATTPPEQRIRHNSIVELEDESPVKEDKSESSIKETSSDNIKDNSKDISKDNSKENSKDNSKDNSSNSNSSAKENNKENKEKHKEPVSKSNDANAGQGGPGQKTATRSDVKETLKSMGLRCEDFTISVYSREQAHAILRRQGVEVTPNNVQAIRDKAMRDKAAAAMNKNRQPPTRQQNLPPKSGSRPLPMQSKQREPLELSDESFYDSEEDLGDGSRFKEQRETMELSDESIYNSEEDLGDVSRFKEQNSKGSSDNKTPKDDAAPTDEDDDDCMVLDEIPAPAPPPRPPPAKATQQYQKPKPQHYQQPNMHYQQPKMPQKMPNRGQPQQQQRHMQQQPRLPQQFQLMGTTVQVNRGSKRPNNNRSMGGYAPPPKRANIRPVSQQYYRKDQDDDYSSEASVQDTLKRLKNYNISITCRGNTKSVGGGGSGGGGGDRLHSGESDLEEDSHYDSEED</sequence>
<dbReference type="Pfam" id="PF00069">
    <property type="entry name" value="Pkinase"/>
    <property type="match status" value="1"/>
</dbReference>
<feature type="compositionally biased region" description="Basic and acidic residues" evidence="6">
    <location>
        <begin position="665"/>
        <end position="676"/>
    </location>
</feature>
<feature type="compositionally biased region" description="Polar residues" evidence="6">
    <location>
        <begin position="622"/>
        <end position="631"/>
    </location>
</feature>
<organism evidence="8 9">
    <name type="scientific">Meganyctiphanes norvegica</name>
    <name type="common">Northern krill</name>
    <name type="synonym">Thysanopoda norvegica</name>
    <dbReference type="NCBI Taxonomy" id="48144"/>
    <lineage>
        <taxon>Eukaryota</taxon>
        <taxon>Metazoa</taxon>
        <taxon>Ecdysozoa</taxon>
        <taxon>Arthropoda</taxon>
        <taxon>Crustacea</taxon>
        <taxon>Multicrustacea</taxon>
        <taxon>Malacostraca</taxon>
        <taxon>Eumalacostraca</taxon>
        <taxon>Eucarida</taxon>
        <taxon>Euphausiacea</taxon>
        <taxon>Euphausiidae</taxon>
        <taxon>Meganyctiphanes</taxon>
    </lineage>
</organism>
<feature type="non-terminal residue" evidence="8">
    <location>
        <position position="905"/>
    </location>
</feature>
<reference evidence="8 9" key="1">
    <citation type="submission" date="2024-05" db="EMBL/GenBank/DDBJ databases">
        <authorList>
            <person name="Wallberg A."/>
        </authorList>
    </citation>
    <scope>NUCLEOTIDE SEQUENCE [LARGE SCALE GENOMIC DNA]</scope>
</reference>